<organism evidence="1 2">
    <name type="scientific">Gellertiella hungarica</name>
    <dbReference type="NCBI Taxonomy" id="1572859"/>
    <lineage>
        <taxon>Bacteria</taxon>
        <taxon>Pseudomonadati</taxon>
        <taxon>Pseudomonadota</taxon>
        <taxon>Alphaproteobacteria</taxon>
        <taxon>Hyphomicrobiales</taxon>
        <taxon>Rhizobiaceae</taxon>
        <taxon>Gellertiella</taxon>
    </lineage>
</organism>
<protein>
    <submittedName>
        <fullName evidence="1">Uncharacterized protein</fullName>
    </submittedName>
</protein>
<proteinExistence type="predicted"/>
<gene>
    <name evidence="1" type="ORF">GGR23_001218</name>
</gene>
<evidence type="ECO:0000313" key="1">
    <source>
        <dbReference type="EMBL" id="MBB4064041.1"/>
    </source>
</evidence>
<dbReference type="AlphaFoldDB" id="A0A7W6J529"/>
<dbReference type="EMBL" id="JACIEZ010000002">
    <property type="protein sequence ID" value="MBB4064041.1"/>
    <property type="molecule type" value="Genomic_DNA"/>
</dbReference>
<accession>A0A7W6J529</accession>
<keyword evidence="2" id="KW-1185">Reference proteome</keyword>
<sequence>MALIPLDYLPVLDTISHAQSLSDAVKASTADLIQYLQELVDDGGDGPLFDYAKQAALVIDWSDTSPSFPEVHFEEAPGDLGRQGVVLHRAAVRFDVMDLVRGTAFDGDLVDIVVLLQGERWTSICENMALLHYGGMLADFYNMTAKKEAA</sequence>
<dbReference type="Proteomes" id="UP000528286">
    <property type="component" value="Unassembled WGS sequence"/>
</dbReference>
<reference evidence="1 2" key="1">
    <citation type="submission" date="2020-08" db="EMBL/GenBank/DDBJ databases">
        <title>Genomic Encyclopedia of Type Strains, Phase IV (KMG-IV): sequencing the most valuable type-strain genomes for metagenomic binning, comparative biology and taxonomic classification.</title>
        <authorList>
            <person name="Goeker M."/>
        </authorList>
    </citation>
    <scope>NUCLEOTIDE SEQUENCE [LARGE SCALE GENOMIC DNA]</scope>
    <source>
        <strain evidence="1 2">DSM 29853</strain>
    </source>
</reference>
<comment type="caution">
    <text evidence="1">The sequence shown here is derived from an EMBL/GenBank/DDBJ whole genome shotgun (WGS) entry which is preliminary data.</text>
</comment>
<evidence type="ECO:0000313" key="2">
    <source>
        <dbReference type="Proteomes" id="UP000528286"/>
    </source>
</evidence>
<dbReference type="RefSeq" id="WP_183365283.1">
    <property type="nucleotide sequence ID" value="NZ_JACIEZ010000002.1"/>
</dbReference>
<name>A0A7W6J529_9HYPH</name>